<dbReference type="Proteomes" id="UP000322997">
    <property type="component" value="Unassembled WGS sequence"/>
</dbReference>
<evidence type="ECO:0000313" key="1">
    <source>
        <dbReference type="EMBL" id="TYS57090.1"/>
    </source>
</evidence>
<organism evidence="1 2">
    <name type="scientific">Rossellomorea marisflavi</name>
    <dbReference type="NCBI Taxonomy" id="189381"/>
    <lineage>
        <taxon>Bacteria</taxon>
        <taxon>Bacillati</taxon>
        <taxon>Bacillota</taxon>
        <taxon>Bacilli</taxon>
        <taxon>Bacillales</taxon>
        <taxon>Bacillaceae</taxon>
        <taxon>Rossellomorea</taxon>
    </lineage>
</organism>
<accession>A0A5D4S1I1</accession>
<dbReference type="EMBL" id="VTEQ01000001">
    <property type="protein sequence ID" value="TYS57090.1"/>
    <property type="molecule type" value="Genomic_DNA"/>
</dbReference>
<sequence length="100" mass="12124">MMINFSTDERLKIRLPDLTRDWNGYTPHEKEKILMEWEKIRGTIPDRIKELEVEIENLLTDLSEEDDFERSCMINERISDRASTINDLWIWYRTNPEIHA</sequence>
<dbReference type="AlphaFoldDB" id="A0A5D4S1I1"/>
<proteinExistence type="predicted"/>
<reference evidence="1 2" key="1">
    <citation type="submission" date="2019-08" db="EMBL/GenBank/DDBJ databases">
        <title>Bacillus genomes from the desert of Cuatro Cienegas, Coahuila.</title>
        <authorList>
            <person name="Olmedo-Alvarez G."/>
        </authorList>
    </citation>
    <scope>NUCLEOTIDE SEQUENCE [LARGE SCALE GENOMIC DNA]</scope>
    <source>
        <strain evidence="1 2">CH108_3D</strain>
    </source>
</reference>
<gene>
    <name evidence="1" type="ORF">FZC83_05870</name>
</gene>
<protein>
    <submittedName>
        <fullName evidence="1">Uncharacterized protein</fullName>
    </submittedName>
</protein>
<name>A0A5D4S1I1_9BACI</name>
<comment type="caution">
    <text evidence="1">The sequence shown here is derived from an EMBL/GenBank/DDBJ whole genome shotgun (WGS) entry which is preliminary data.</text>
</comment>
<evidence type="ECO:0000313" key="2">
    <source>
        <dbReference type="Proteomes" id="UP000322997"/>
    </source>
</evidence>